<comment type="caution">
    <text evidence="1">The sequence shown here is derived from an EMBL/GenBank/DDBJ whole genome shotgun (WGS) entry which is preliminary data.</text>
</comment>
<evidence type="ECO:0000313" key="2">
    <source>
        <dbReference type="Proteomes" id="UP001164250"/>
    </source>
</evidence>
<protein>
    <submittedName>
        <fullName evidence="1">Uncharacterized protein</fullName>
    </submittedName>
</protein>
<proteinExistence type="predicted"/>
<name>A0ACC1A2W1_9ROSI</name>
<dbReference type="Proteomes" id="UP001164250">
    <property type="component" value="Chromosome 12"/>
</dbReference>
<keyword evidence="2" id="KW-1185">Reference proteome</keyword>
<gene>
    <name evidence="1" type="ORF">Patl1_10268</name>
</gene>
<accession>A0ACC1A2W1</accession>
<sequence length="40" mass="4958">MSKLISRDFMDSELEKFHHACKEWGFFHVYRFTKFCLLQT</sequence>
<evidence type="ECO:0000313" key="1">
    <source>
        <dbReference type="EMBL" id="KAJ0080708.1"/>
    </source>
</evidence>
<reference evidence="2" key="1">
    <citation type="journal article" date="2023" name="G3 (Bethesda)">
        <title>Genome assembly and association tests identify interacting loci associated with vigor, precocity, and sex in interspecific pistachio rootstocks.</title>
        <authorList>
            <person name="Palmer W."/>
            <person name="Jacygrad E."/>
            <person name="Sagayaradj S."/>
            <person name="Cavanaugh K."/>
            <person name="Han R."/>
            <person name="Bertier L."/>
            <person name="Beede B."/>
            <person name="Kafkas S."/>
            <person name="Golino D."/>
            <person name="Preece J."/>
            <person name="Michelmore R."/>
        </authorList>
    </citation>
    <scope>NUCLEOTIDE SEQUENCE [LARGE SCALE GENOMIC DNA]</scope>
</reference>
<organism evidence="1 2">
    <name type="scientific">Pistacia atlantica</name>
    <dbReference type="NCBI Taxonomy" id="434234"/>
    <lineage>
        <taxon>Eukaryota</taxon>
        <taxon>Viridiplantae</taxon>
        <taxon>Streptophyta</taxon>
        <taxon>Embryophyta</taxon>
        <taxon>Tracheophyta</taxon>
        <taxon>Spermatophyta</taxon>
        <taxon>Magnoliopsida</taxon>
        <taxon>eudicotyledons</taxon>
        <taxon>Gunneridae</taxon>
        <taxon>Pentapetalae</taxon>
        <taxon>rosids</taxon>
        <taxon>malvids</taxon>
        <taxon>Sapindales</taxon>
        <taxon>Anacardiaceae</taxon>
        <taxon>Pistacia</taxon>
    </lineage>
</organism>
<dbReference type="EMBL" id="CM047908">
    <property type="protein sequence ID" value="KAJ0080708.1"/>
    <property type="molecule type" value="Genomic_DNA"/>
</dbReference>